<keyword evidence="2" id="KW-1185">Reference proteome</keyword>
<organism evidence="1 2">
    <name type="scientific">Trichinella nativa</name>
    <dbReference type="NCBI Taxonomy" id="6335"/>
    <lineage>
        <taxon>Eukaryota</taxon>
        <taxon>Metazoa</taxon>
        <taxon>Ecdysozoa</taxon>
        <taxon>Nematoda</taxon>
        <taxon>Enoplea</taxon>
        <taxon>Dorylaimia</taxon>
        <taxon>Trichinellida</taxon>
        <taxon>Trichinellidae</taxon>
        <taxon>Trichinella</taxon>
    </lineage>
</organism>
<proteinExistence type="predicted"/>
<reference evidence="1 2" key="1">
    <citation type="submission" date="2015-05" db="EMBL/GenBank/DDBJ databases">
        <title>Evolution of Trichinella species and genotypes.</title>
        <authorList>
            <person name="Korhonen P.K."/>
            <person name="Edoardo P."/>
            <person name="Giuseppe L.R."/>
            <person name="Gasser R.B."/>
        </authorList>
    </citation>
    <scope>NUCLEOTIDE SEQUENCE [LARGE SCALE GENOMIC DNA]</scope>
    <source>
        <strain evidence="1">ISS10</strain>
    </source>
</reference>
<dbReference type="Proteomes" id="UP000054721">
    <property type="component" value="Unassembled WGS sequence"/>
</dbReference>
<dbReference type="AlphaFoldDB" id="A0A0V1KHU2"/>
<dbReference type="EMBL" id="JYDW01002214">
    <property type="protein sequence ID" value="KRZ46787.1"/>
    <property type="molecule type" value="Genomic_DNA"/>
</dbReference>
<accession>A0A0V1KHU2</accession>
<sequence>MYHIFCIHSSVEGHLGSFQLLREVLLDLPVELCPIF</sequence>
<evidence type="ECO:0000313" key="1">
    <source>
        <dbReference type="EMBL" id="KRZ46787.1"/>
    </source>
</evidence>
<protein>
    <submittedName>
        <fullName evidence="1">Uncharacterized protein</fullName>
    </submittedName>
</protein>
<comment type="caution">
    <text evidence="1">The sequence shown here is derived from an EMBL/GenBank/DDBJ whole genome shotgun (WGS) entry which is preliminary data.</text>
</comment>
<name>A0A0V1KHU2_9BILA</name>
<evidence type="ECO:0000313" key="2">
    <source>
        <dbReference type="Proteomes" id="UP000054721"/>
    </source>
</evidence>
<gene>
    <name evidence="1" type="ORF">T02_6600</name>
</gene>